<dbReference type="GO" id="GO:0043565">
    <property type="term" value="F:sequence-specific DNA binding"/>
    <property type="evidence" value="ECO:0007669"/>
    <property type="project" value="InterPro"/>
</dbReference>
<dbReference type="PROSITE" id="PS00036">
    <property type="entry name" value="BZIP_BASIC"/>
    <property type="match status" value="1"/>
</dbReference>
<accession>A0A8T0QTV0</accession>
<comment type="similarity">
    <text evidence="2">Belongs to the bZIP family.</text>
</comment>
<dbReference type="GO" id="GO:0005634">
    <property type="term" value="C:nucleus"/>
    <property type="evidence" value="ECO:0007669"/>
    <property type="project" value="UniProtKB-SubCell"/>
</dbReference>
<comment type="subcellular location">
    <subcellularLocation>
        <location evidence="1">Nucleus</location>
    </subcellularLocation>
</comment>
<gene>
    <name evidence="9" type="ORF">PVAP13_6NG030600</name>
</gene>
<evidence type="ECO:0000256" key="6">
    <source>
        <dbReference type="ARBA" id="ARBA00023242"/>
    </source>
</evidence>
<feature type="domain" description="BZIP" evidence="8">
    <location>
        <begin position="102"/>
        <end position="117"/>
    </location>
</feature>
<evidence type="ECO:0000313" key="9">
    <source>
        <dbReference type="EMBL" id="KAG2576566.1"/>
    </source>
</evidence>
<evidence type="ECO:0000313" key="10">
    <source>
        <dbReference type="Proteomes" id="UP000823388"/>
    </source>
</evidence>
<dbReference type="Proteomes" id="UP000823388">
    <property type="component" value="Chromosome 6N"/>
</dbReference>
<dbReference type="InterPro" id="IPR044827">
    <property type="entry name" value="GBF-like"/>
</dbReference>
<dbReference type="InterPro" id="IPR045314">
    <property type="entry name" value="bZIP_plant_GBF1"/>
</dbReference>
<dbReference type="PANTHER" id="PTHR45967:SF26">
    <property type="entry name" value="OS07G0209800 PROTEIN"/>
    <property type="match status" value="1"/>
</dbReference>
<keyword evidence="4" id="KW-0238">DNA-binding</keyword>
<dbReference type="GO" id="GO:0003700">
    <property type="term" value="F:DNA-binding transcription factor activity"/>
    <property type="evidence" value="ECO:0007669"/>
    <property type="project" value="InterPro"/>
</dbReference>
<proteinExistence type="inferred from homology"/>
<evidence type="ECO:0000256" key="7">
    <source>
        <dbReference type="SAM" id="MobiDB-lite"/>
    </source>
</evidence>
<feature type="region of interest" description="Disordered" evidence="7">
    <location>
        <begin position="96"/>
        <end position="124"/>
    </location>
</feature>
<evidence type="ECO:0000256" key="5">
    <source>
        <dbReference type="ARBA" id="ARBA00023163"/>
    </source>
</evidence>
<keyword evidence="5" id="KW-0804">Transcription</keyword>
<protein>
    <recommendedName>
        <fullName evidence="8">BZIP domain-containing protein</fullName>
    </recommendedName>
</protein>
<dbReference type="EMBL" id="CM029048">
    <property type="protein sequence ID" value="KAG2576566.1"/>
    <property type="molecule type" value="Genomic_DNA"/>
</dbReference>
<dbReference type="CDD" id="cd14702">
    <property type="entry name" value="bZIP_plant_GBF1"/>
    <property type="match status" value="1"/>
</dbReference>
<keyword evidence="3" id="KW-0805">Transcription regulation</keyword>
<evidence type="ECO:0000259" key="8">
    <source>
        <dbReference type="PROSITE" id="PS00036"/>
    </source>
</evidence>
<organism evidence="9 10">
    <name type="scientific">Panicum virgatum</name>
    <name type="common">Blackwell switchgrass</name>
    <dbReference type="NCBI Taxonomy" id="38727"/>
    <lineage>
        <taxon>Eukaryota</taxon>
        <taxon>Viridiplantae</taxon>
        <taxon>Streptophyta</taxon>
        <taxon>Embryophyta</taxon>
        <taxon>Tracheophyta</taxon>
        <taxon>Spermatophyta</taxon>
        <taxon>Magnoliopsida</taxon>
        <taxon>Liliopsida</taxon>
        <taxon>Poales</taxon>
        <taxon>Poaceae</taxon>
        <taxon>PACMAD clade</taxon>
        <taxon>Panicoideae</taxon>
        <taxon>Panicodae</taxon>
        <taxon>Paniceae</taxon>
        <taxon>Panicinae</taxon>
        <taxon>Panicum</taxon>
        <taxon>Panicum sect. Hiantes</taxon>
    </lineage>
</organism>
<name>A0A8T0QTV0_PANVG</name>
<evidence type="ECO:0000256" key="1">
    <source>
        <dbReference type="ARBA" id="ARBA00004123"/>
    </source>
</evidence>
<sequence length="124" mass="13803">MRAPPPLHGCLSLCHPQPSQAVVVRCAAIESPYPAVKGRSASKLPVFAPGRVALPNATPNLNIWMDFWSASPAVQEEASRGLALARRDSVTQLVERELKRERQKQSNRESARRSRLRKQFYGSL</sequence>
<dbReference type="AlphaFoldDB" id="A0A8T0QTV0"/>
<keyword evidence="6" id="KW-0539">Nucleus</keyword>
<comment type="caution">
    <text evidence="9">The sequence shown here is derived from an EMBL/GenBank/DDBJ whole genome shotgun (WGS) entry which is preliminary data.</text>
</comment>
<evidence type="ECO:0000256" key="4">
    <source>
        <dbReference type="ARBA" id="ARBA00023125"/>
    </source>
</evidence>
<dbReference type="PANTHER" id="PTHR45967">
    <property type="entry name" value="G-BOX-BINDING FACTOR 3-RELATED"/>
    <property type="match status" value="1"/>
</dbReference>
<evidence type="ECO:0000256" key="3">
    <source>
        <dbReference type="ARBA" id="ARBA00023015"/>
    </source>
</evidence>
<reference evidence="9" key="1">
    <citation type="submission" date="2020-05" db="EMBL/GenBank/DDBJ databases">
        <title>WGS assembly of Panicum virgatum.</title>
        <authorList>
            <person name="Lovell J.T."/>
            <person name="Jenkins J."/>
            <person name="Shu S."/>
            <person name="Juenger T.E."/>
            <person name="Schmutz J."/>
        </authorList>
    </citation>
    <scope>NUCLEOTIDE SEQUENCE</scope>
    <source>
        <strain evidence="9">AP13</strain>
    </source>
</reference>
<dbReference type="EMBL" id="CM029048">
    <property type="protein sequence ID" value="KAG2576565.1"/>
    <property type="molecule type" value="Genomic_DNA"/>
</dbReference>
<keyword evidence="10" id="KW-1185">Reference proteome</keyword>
<dbReference type="InterPro" id="IPR004827">
    <property type="entry name" value="bZIP"/>
</dbReference>
<feature type="compositionally biased region" description="Basic and acidic residues" evidence="7">
    <location>
        <begin position="96"/>
        <end position="112"/>
    </location>
</feature>
<dbReference type="Pfam" id="PF00170">
    <property type="entry name" value="bZIP_1"/>
    <property type="match status" value="1"/>
</dbReference>
<evidence type="ECO:0000256" key="2">
    <source>
        <dbReference type="ARBA" id="ARBA00007163"/>
    </source>
</evidence>